<dbReference type="HOGENOM" id="CLU_010186_7_2_5"/>
<comment type="similarity">
    <text evidence="2 4">Belongs to the MoeA family.</text>
</comment>
<evidence type="ECO:0000313" key="7">
    <source>
        <dbReference type="Proteomes" id="UP000004310"/>
    </source>
</evidence>
<keyword evidence="4" id="KW-0460">Magnesium</keyword>
<dbReference type="InterPro" id="IPR036425">
    <property type="entry name" value="MoaB/Mog-like_dom_sf"/>
</dbReference>
<proteinExistence type="inferred from homology"/>
<keyword evidence="4" id="KW-0808">Transferase</keyword>
<dbReference type="STRING" id="217511.GCA_001463845_02955"/>
<dbReference type="InterPro" id="IPR036135">
    <property type="entry name" value="MoeA_linker/N_sf"/>
</dbReference>
<dbReference type="GO" id="GO:0006777">
    <property type="term" value="P:Mo-molybdopterin cofactor biosynthetic process"/>
    <property type="evidence" value="ECO:0007669"/>
    <property type="project" value="UniProtKB-UniRule"/>
</dbReference>
<protein>
    <recommendedName>
        <fullName evidence="4">Molybdopterin molybdenumtransferase</fullName>
        <ecNumber evidence="4">2.10.1.1</ecNumber>
    </recommendedName>
</protein>
<comment type="cofactor">
    <cofactor evidence="4">
        <name>Mg(2+)</name>
        <dbReference type="ChEBI" id="CHEBI:18420"/>
    </cofactor>
</comment>
<dbReference type="Gene3D" id="2.40.340.10">
    <property type="entry name" value="MoeA, C-terminal, domain IV"/>
    <property type="match status" value="1"/>
</dbReference>
<dbReference type="Gene3D" id="2.170.190.11">
    <property type="entry name" value="Molybdopterin biosynthesis moea protein, domain 3"/>
    <property type="match status" value="1"/>
</dbReference>
<organism evidence="6 7">
    <name type="scientific">Fulvimarina pelagi HTCC2506</name>
    <dbReference type="NCBI Taxonomy" id="314231"/>
    <lineage>
        <taxon>Bacteria</taxon>
        <taxon>Pseudomonadati</taxon>
        <taxon>Pseudomonadota</taxon>
        <taxon>Alphaproteobacteria</taxon>
        <taxon>Hyphomicrobiales</taxon>
        <taxon>Aurantimonadaceae</taxon>
        <taxon>Fulvimarina</taxon>
    </lineage>
</organism>
<gene>
    <name evidence="6" type="ORF">FP2506_14669</name>
</gene>
<comment type="catalytic activity">
    <reaction evidence="3">
        <text>adenylyl-molybdopterin + molybdate = Mo-molybdopterin + AMP + H(+)</text>
        <dbReference type="Rhea" id="RHEA:35047"/>
        <dbReference type="ChEBI" id="CHEBI:15378"/>
        <dbReference type="ChEBI" id="CHEBI:36264"/>
        <dbReference type="ChEBI" id="CHEBI:62727"/>
        <dbReference type="ChEBI" id="CHEBI:71302"/>
        <dbReference type="ChEBI" id="CHEBI:456215"/>
        <dbReference type="EC" id="2.10.1.1"/>
    </reaction>
</comment>
<dbReference type="Proteomes" id="UP000004310">
    <property type="component" value="Unassembled WGS sequence"/>
</dbReference>
<keyword evidence="7" id="KW-1185">Reference proteome</keyword>
<name>Q0G3Z6_9HYPH</name>
<keyword evidence="4" id="KW-0479">Metal-binding</keyword>
<reference evidence="6 7" key="1">
    <citation type="journal article" date="2010" name="J. Bacteriol.">
        <title>Genome sequence of Fulvimarina pelagi HTCC2506T, a Mn(II)-oxidizing alphaproteobacterium possessing an aerobic anoxygenic photosynthetic gene cluster and Xanthorhodopsin.</title>
        <authorList>
            <person name="Kang I."/>
            <person name="Oh H.M."/>
            <person name="Lim S.I."/>
            <person name="Ferriera S."/>
            <person name="Giovannoni S.J."/>
            <person name="Cho J.C."/>
        </authorList>
    </citation>
    <scope>NUCLEOTIDE SEQUENCE [LARGE SCALE GENOMIC DNA]</scope>
    <source>
        <strain evidence="6 7">HTCC2506</strain>
    </source>
</reference>
<feature type="domain" description="MoaB/Mog" evidence="5">
    <location>
        <begin position="171"/>
        <end position="294"/>
    </location>
</feature>
<dbReference type="EMBL" id="AATP01000002">
    <property type="protein sequence ID" value="EAU41685.1"/>
    <property type="molecule type" value="Genomic_DNA"/>
</dbReference>
<dbReference type="PANTHER" id="PTHR10192">
    <property type="entry name" value="MOLYBDOPTERIN BIOSYNTHESIS PROTEIN"/>
    <property type="match status" value="1"/>
</dbReference>
<keyword evidence="4" id="KW-0500">Molybdenum</keyword>
<dbReference type="Pfam" id="PF00994">
    <property type="entry name" value="MoCF_biosynth"/>
    <property type="match status" value="1"/>
</dbReference>
<dbReference type="PANTHER" id="PTHR10192:SF5">
    <property type="entry name" value="GEPHYRIN"/>
    <property type="match status" value="1"/>
</dbReference>
<evidence type="ECO:0000313" key="6">
    <source>
        <dbReference type="EMBL" id="EAU41685.1"/>
    </source>
</evidence>
<sequence length="373" mass="38073">MNDASAPRSGLFPFAETASAWLSQLSTVSPIMVELETAVGAVIAAPASSARAIPAEDLAALDGWAMKSSDLVTASAYAPAMLTSLPSFVAVGDAMPDTCDCVVEQKFVSIEGPLAEVRISAAPSDGVLRAGDDVADGALLFRAGDLIGDTMVGLGLALGLTHLSIRRPDVLVIDVTDEKERGPSTAVVCALIREAGGQVMLDRASRSVDSLTARLKAAEADLVVTIGATGGGKDDVAADALRQAGALAAHRLAIRPGTTTALGRVGKMSVIALPGRTPDAFAIALVLLLPALRRLTGTKEPESRSLTLKRKIASQIGFAELALFERAGSACDPIAVGHLPLSALARCDAWALVEAASEGFASGSAIDAWALGG</sequence>
<dbReference type="EC" id="2.10.1.1" evidence="4"/>
<comment type="function">
    <text evidence="1 4">Catalyzes the insertion of molybdate into adenylated molybdopterin with the concomitant release of AMP.</text>
</comment>
<evidence type="ECO:0000256" key="2">
    <source>
        <dbReference type="ARBA" id="ARBA00010763"/>
    </source>
</evidence>
<dbReference type="InterPro" id="IPR036688">
    <property type="entry name" value="MoeA_C_domain_IV_sf"/>
</dbReference>
<dbReference type="SUPFAM" id="SSF53218">
    <property type="entry name" value="Molybdenum cofactor biosynthesis proteins"/>
    <property type="match status" value="1"/>
</dbReference>
<dbReference type="AlphaFoldDB" id="Q0G3Z6"/>
<dbReference type="SUPFAM" id="SSF63882">
    <property type="entry name" value="MoeA N-terminal region -like"/>
    <property type="match status" value="1"/>
</dbReference>
<dbReference type="InterPro" id="IPR005110">
    <property type="entry name" value="MoeA_linker/N"/>
</dbReference>
<dbReference type="Gene3D" id="3.40.980.10">
    <property type="entry name" value="MoaB/Mog-like domain"/>
    <property type="match status" value="1"/>
</dbReference>
<dbReference type="InterPro" id="IPR038987">
    <property type="entry name" value="MoeA-like"/>
</dbReference>
<dbReference type="InterPro" id="IPR001453">
    <property type="entry name" value="MoaB/Mog_dom"/>
</dbReference>
<accession>Q0G3Z6</accession>
<dbReference type="eggNOG" id="COG0303">
    <property type="taxonomic scope" value="Bacteria"/>
</dbReference>
<evidence type="ECO:0000256" key="1">
    <source>
        <dbReference type="ARBA" id="ARBA00002901"/>
    </source>
</evidence>
<comment type="pathway">
    <text evidence="4">Cofactor biosynthesis; molybdopterin biosynthesis.</text>
</comment>
<dbReference type="UniPathway" id="UPA00344"/>
<comment type="caution">
    <text evidence="6">The sequence shown here is derived from an EMBL/GenBank/DDBJ whole genome shotgun (WGS) entry which is preliminary data.</text>
</comment>
<evidence type="ECO:0000256" key="3">
    <source>
        <dbReference type="ARBA" id="ARBA00047317"/>
    </source>
</evidence>
<dbReference type="Gene3D" id="3.90.105.10">
    <property type="entry name" value="Molybdopterin biosynthesis moea protein, domain 2"/>
    <property type="match status" value="1"/>
</dbReference>
<evidence type="ECO:0000259" key="5">
    <source>
        <dbReference type="SMART" id="SM00852"/>
    </source>
</evidence>
<evidence type="ECO:0000256" key="4">
    <source>
        <dbReference type="RuleBase" id="RU365090"/>
    </source>
</evidence>
<dbReference type="RefSeq" id="WP_007068058.1">
    <property type="nucleotide sequence ID" value="NZ_DS022272.1"/>
</dbReference>
<dbReference type="Pfam" id="PF03453">
    <property type="entry name" value="MoeA_N"/>
    <property type="match status" value="1"/>
</dbReference>
<dbReference type="GO" id="GO:0046872">
    <property type="term" value="F:metal ion binding"/>
    <property type="evidence" value="ECO:0007669"/>
    <property type="project" value="UniProtKB-UniRule"/>
</dbReference>
<dbReference type="GO" id="GO:0061599">
    <property type="term" value="F:molybdopterin molybdotransferase activity"/>
    <property type="evidence" value="ECO:0007669"/>
    <property type="project" value="UniProtKB-UniRule"/>
</dbReference>
<keyword evidence="4" id="KW-0501">Molybdenum cofactor biosynthesis</keyword>
<dbReference type="SMART" id="SM00852">
    <property type="entry name" value="MoCF_biosynth"/>
    <property type="match status" value="1"/>
</dbReference>
<dbReference type="GO" id="GO:0005829">
    <property type="term" value="C:cytosol"/>
    <property type="evidence" value="ECO:0007669"/>
    <property type="project" value="TreeGrafter"/>
</dbReference>